<keyword evidence="2" id="KW-1185">Reference proteome</keyword>
<dbReference type="InterPro" id="IPR043502">
    <property type="entry name" value="DNA/RNA_pol_sf"/>
</dbReference>
<dbReference type="PANTHER" id="PTHR33064">
    <property type="entry name" value="POL PROTEIN"/>
    <property type="match status" value="1"/>
</dbReference>
<proteinExistence type="predicted"/>
<gene>
    <name evidence="1" type="ORF">B4U80_14015</name>
</gene>
<protein>
    <submittedName>
        <fullName evidence="1">Uncharacterized protein</fullName>
    </submittedName>
</protein>
<evidence type="ECO:0000313" key="1">
    <source>
        <dbReference type="EMBL" id="RWS22600.1"/>
    </source>
</evidence>
<reference evidence="1 2" key="1">
    <citation type="journal article" date="2018" name="Gigascience">
        <title>Genomes of trombidid mites reveal novel predicted allergens and laterally-transferred genes associated with secondary metabolism.</title>
        <authorList>
            <person name="Dong X."/>
            <person name="Chaisiri K."/>
            <person name="Xia D."/>
            <person name="Armstrong S.D."/>
            <person name="Fang Y."/>
            <person name="Donnelly M.J."/>
            <person name="Kadowaki T."/>
            <person name="McGarry J.W."/>
            <person name="Darby A.C."/>
            <person name="Makepeace B.L."/>
        </authorList>
    </citation>
    <scope>NUCLEOTIDE SEQUENCE [LARGE SCALE GENOMIC DNA]</scope>
    <source>
        <strain evidence="1">UoL-UT</strain>
    </source>
</reference>
<dbReference type="GO" id="GO:0071897">
    <property type="term" value="P:DNA biosynthetic process"/>
    <property type="evidence" value="ECO:0007669"/>
    <property type="project" value="UniProtKB-ARBA"/>
</dbReference>
<dbReference type="Proteomes" id="UP000288716">
    <property type="component" value="Unassembled WGS sequence"/>
</dbReference>
<dbReference type="OrthoDB" id="10068564at2759"/>
<dbReference type="InterPro" id="IPR043128">
    <property type="entry name" value="Rev_trsase/Diguanyl_cyclase"/>
</dbReference>
<accession>A0A443S4Z7</accession>
<dbReference type="SUPFAM" id="SSF56672">
    <property type="entry name" value="DNA/RNA polymerases"/>
    <property type="match status" value="1"/>
</dbReference>
<dbReference type="Gene3D" id="3.30.70.270">
    <property type="match status" value="1"/>
</dbReference>
<comment type="caution">
    <text evidence="1">The sequence shown here is derived from an EMBL/GenBank/DDBJ whole genome shotgun (WGS) entry which is preliminary data.</text>
</comment>
<dbReference type="EMBL" id="NCKV01008363">
    <property type="protein sequence ID" value="RWS22600.1"/>
    <property type="molecule type" value="Genomic_DNA"/>
</dbReference>
<evidence type="ECO:0000313" key="2">
    <source>
        <dbReference type="Proteomes" id="UP000288716"/>
    </source>
</evidence>
<dbReference type="AlphaFoldDB" id="A0A443S4Z7"/>
<dbReference type="PANTHER" id="PTHR33064:SF37">
    <property type="entry name" value="RIBONUCLEASE H"/>
    <property type="match status" value="1"/>
</dbReference>
<organism evidence="1 2">
    <name type="scientific">Leptotrombidium deliense</name>
    <dbReference type="NCBI Taxonomy" id="299467"/>
    <lineage>
        <taxon>Eukaryota</taxon>
        <taxon>Metazoa</taxon>
        <taxon>Ecdysozoa</taxon>
        <taxon>Arthropoda</taxon>
        <taxon>Chelicerata</taxon>
        <taxon>Arachnida</taxon>
        <taxon>Acari</taxon>
        <taxon>Acariformes</taxon>
        <taxon>Trombidiformes</taxon>
        <taxon>Prostigmata</taxon>
        <taxon>Anystina</taxon>
        <taxon>Parasitengona</taxon>
        <taxon>Trombiculoidea</taxon>
        <taxon>Trombiculidae</taxon>
        <taxon>Leptotrombidium</taxon>
    </lineage>
</organism>
<sequence length="109" mass="12159">MDEGSKEFTSFVTPNVSMICKQTLGTNSQKKNTPGAIEPDPKRVTAILELRNPESVKELQCVIGTIMYYADYIPNLADIMDALYDLLKKDTISILTRSVESQCKLLKSV</sequence>
<dbReference type="VEuPathDB" id="VectorBase:LDEU009440"/>
<dbReference type="InterPro" id="IPR051320">
    <property type="entry name" value="Viral_Replic_Matur_Polypro"/>
</dbReference>
<name>A0A443S4Z7_9ACAR</name>